<accession>A0ABM8U624</accession>
<feature type="transmembrane region" description="Helical" evidence="1">
    <location>
        <begin position="260"/>
        <end position="278"/>
    </location>
</feature>
<dbReference type="EMBL" id="CAJQYY010000019">
    <property type="protein sequence ID" value="CAG4906999.1"/>
    <property type="molecule type" value="Genomic_DNA"/>
</dbReference>
<comment type="caution">
    <text evidence="2">The sequence shown here is derived from an EMBL/GenBank/DDBJ whole genome shotgun (WGS) entry which is preliminary data.</text>
</comment>
<feature type="transmembrane region" description="Helical" evidence="1">
    <location>
        <begin position="87"/>
        <end position="109"/>
    </location>
</feature>
<dbReference type="InterPro" id="IPR032307">
    <property type="entry name" value="PepSY_TM-like_2"/>
</dbReference>
<dbReference type="PANTHER" id="PTHR40115">
    <property type="entry name" value="INNER MEMBRANE PROTEIN WITH PEPSY TM HELIX"/>
    <property type="match status" value="1"/>
</dbReference>
<name>A0ABM8U624_9BURK</name>
<protein>
    <recommendedName>
        <fullName evidence="4">Peptidase</fullName>
    </recommendedName>
</protein>
<proteinExistence type="predicted"/>
<keyword evidence="1" id="KW-1133">Transmembrane helix</keyword>
<evidence type="ECO:0000256" key="1">
    <source>
        <dbReference type="SAM" id="Phobius"/>
    </source>
</evidence>
<keyword evidence="1" id="KW-0812">Transmembrane</keyword>
<keyword evidence="1" id="KW-0472">Membrane</keyword>
<evidence type="ECO:0008006" key="4">
    <source>
        <dbReference type="Google" id="ProtNLM"/>
    </source>
</evidence>
<organism evidence="2 3">
    <name type="scientific">Paraburkholderia gardini</name>
    <dbReference type="NCBI Taxonomy" id="2823469"/>
    <lineage>
        <taxon>Bacteria</taxon>
        <taxon>Pseudomonadati</taxon>
        <taxon>Pseudomonadota</taxon>
        <taxon>Betaproteobacteria</taxon>
        <taxon>Burkholderiales</taxon>
        <taxon>Burkholderiaceae</taxon>
        <taxon>Paraburkholderia</taxon>
    </lineage>
</organism>
<dbReference type="PANTHER" id="PTHR40115:SF1">
    <property type="entry name" value="INNER MEMBRANE PROTEIN WITH PEPSY TM HELIX"/>
    <property type="match status" value="1"/>
</dbReference>
<keyword evidence="3" id="KW-1185">Reference proteome</keyword>
<gene>
    <name evidence="2" type="ORF">R54767_03359</name>
</gene>
<dbReference type="Pfam" id="PF16357">
    <property type="entry name" value="PepSY_TM_like_2"/>
    <property type="match status" value="1"/>
</dbReference>
<dbReference type="Proteomes" id="UP000789752">
    <property type="component" value="Unassembled WGS sequence"/>
</dbReference>
<evidence type="ECO:0000313" key="2">
    <source>
        <dbReference type="EMBL" id="CAG4906999.1"/>
    </source>
</evidence>
<feature type="transmembrane region" description="Helical" evidence="1">
    <location>
        <begin position="228"/>
        <end position="253"/>
    </location>
</feature>
<sequence>MQSTLFHASGAPGRAIVARCRVLLPLRLEPDVNAPESIEVQPVAPAGTTRYRQHAVEPDHHLMDDAQQAARRQRSRRATFIKWLRKVHGWVGLWGAAIGLLFGVSGFLLNHRAGPLKVSSGEPQVEQLQLALPEGSRFRTPMDMAHWLKGELKIDGKPGKPRREPAHRAAWGDHSVVQPEYWQVGVFGTKESVQAEYWVGNDYVSVRRAQNTFLGELNNLHRGVGMSIGWVLFIDTFAGSILLLSLTGVLLWTELNRRRTVGVVLVLGSIAAAVLTGMF</sequence>
<evidence type="ECO:0000313" key="3">
    <source>
        <dbReference type="Proteomes" id="UP000789752"/>
    </source>
</evidence>
<reference evidence="2 3" key="1">
    <citation type="submission" date="2021-04" db="EMBL/GenBank/DDBJ databases">
        <authorList>
            <person name="Vanwijnsberghe S."/>
        </authorList>
    </citation>
    <scope>NUCLEOTIDE SEQUENCE [LARGE SCALE GENOMIC DNA]</scope>
    <source>
        <strain evidence="2 3">LMG 32171</strain>
    </source>
</reference>